<organism evidence="4 5">
    <name type="scientific">Mycena maculata</name>
    <dbReference type="NCBI Taxonomy" id="230809"/>
    <lineage>
        <taxon>Eukaryota</taxon>
        <taxon>Fungi</taxon>
        <taxon>Dikarya</taxon>
        <taxon>Basidiomycota</taxon>
        <taxon>Agaricomycotina</taxon>
        <taxon>Agaricomycetes</taxon>
        <taxon>Agaricomycetidae</taxon>
        <taxon>Agaricales</taxon>
        <taxon>Marasmiineae</taxon>
        <taxon>Mycenaceae</taxon>
        <taxon>Mycena</taxon>
    </lineage>
</organism>
<dbReference type="Proteomes" id="UP001215280">
    <property type="component" value="Unassembled WGS sequence"/>
</dbReference>
<name>A0AAD7HPF8_9AGAR</name>
<evidence type="ECO:0000313" key="5">
    <source>
        <dbReference type="Proteomes" id="UP001215280"/>
    </source>
</evidence>
<gene>
    <name evidence="4" type="ORF">DFH07DRAFT_783270</name>
</gene>
<accession>A0AAD7HPF8</accession>
<dbReference type="Gene3D" id="1.20.5.510">
    <property type="entry name" value="Single helix bin"/>
    <property type="match status" value="1"/>
</dbReference>
<evidence type="ECO:0008006" key="6">
    <source>
        <dbReference type="Google" id="ProtNLM"/>
    </source>
</evidence>
<feature type="compositionally biased region" description="Low complexity" evidence="1">
    <location>
        <begin position="148"/>
        <end position="159"/>
    </location>
</feature>
<feature type="compositionally biased region" description="Polar residues" evidence="1">
    <location>
        <begin position="138"/>
        <end position="147"/>
    </location>
</feature>
<dbReference type="EMBL" id="JARJLG010000238">
    <property type="protein sequence ID" value="KAJ7724449.1"/>
    <property type="molecule type" value="Genomic_DNA"/>
</dbReference>
<keyword evidence="2" id="KW-1133">Transmembrane helix</keyword>
<feature type="signal peptide" evidence="3">
    <location>
        <begin position="1"/>
        <end position="21"/>
    </location>
</feature>
<feature type="region of interest" description="Disordered" evidence="1">
    <location>
        <begin position="226"/>
        <end position="262"/>
    </location>
</feature>
<feature type="chain" id="PRO_5042208046" description="Transmembrane protein" evidence="3">
    <location>
        <begin position="22"/>
        <end position="262"/>
    </location>
</feature>
<feature type="compositionally biased region" description="Polar residues" evidence="1">
    <location>
        <begin position="242"/>
        <end position="262"/>
    </location>
</feature>
<keyword evidence="2" id="KW-0472">Membrane</keyword>
<keyword evidence="5" id="KW-1185">Reference proteome</keyword>
<evidence type="ECO:0000256" key="2">
    <source>
        <dbReference type="SAM" id="Phobius"/>
    </source>
</evidence>
<feature type="region of interest" description="Disordered" evidence="1">
    <location>
        <begin position="138"/>
        <end position="159"/>
    </location>
</feature>
<comment type="caution">
    <text evidence="4">The sequence shown here is derived from an EMBL/GenBank/DDBJ whole genome shotgun (WGS) entry which is preliminary data.</text>
</comment>
<feature type="transmembrane region" description="Helical" evidence="2">
    <location>
        <begin position="184"/>
        <end position="207"/>
    </location>
</feature>
<keyword evidence="2" id="KW-0812">Transmembrane</keyword>
<feature type="compositionally biased region" description="Polar residues" evidence="1">
    <location>
        <begin position="226"/>
        <end position="235"/>
    </location>
</feature>
<proteinExistence type="predicted"/>
<evidence type="ECO:0000313" key="4">
    <source>
        <dbReference type="EMBL" id="KAJ7724449.1"/>
    </source>
</evidence>
<dbReference type="AlphaFoldDB" id="A0AAD7HPF8"/>
<keyword evidence="3" id="KW-0732">Signal</keyword>
<evidence type="ECO:0000256" key="3">
    <source>
        <dbReference type="SAM" id="SignalP"/>
    </source>
</evidence>
<evidence type="ECO:0000256" key="1">
    <source>
        <dbReference type="SAM" id="MobiDB-lite"/>
    </source>
</evidence>
<sequence>MFAGSPLVIVWFLGHSLFTSAQTTNVTCAADHKWAFNSEQQSPCAVASSLLAVCTGCATLWFIPCLRNVAYARTVQYPCGAFGRPTVPQFPSTVFNVQPSFSFPDPIPAGLHVPGWAYLDVKASDMFNESLAEANANITESTAIPQPTKTSSSSTTSTSSAAFQTTTVAAVSDTTVVNQTRSNAIGGGIVGAFFALVLLGGLGFWIYRRRRVARTKGAILDSPVMSQHQTDTLPSQLPVPSITVSSLNSQPGSGSIRSGQTV</sequence>
<dbReference type="CDD" id="cd12087">
    <property type="entry name" value="TM_EGFR-like"/>
    <property type="match status" value="1"/>
</dbReference>
<protein>
    <recommendedName>
        <fullName evidence="6">Transmembrane protein</fullName>
    </recommendedName>
</protein>
<reference evidence="4" key="1">
    <citation type="submission" date="2023-03" db="EMBL/GenBank/DDBJ databases">
        <title>Massive genome expansion in bonnet fungi (Mycena s.s.) driven by repeated elements and novel gene families across ecological guilds.</title>
        <authorList>
            <consortium name="Lawrence Berkeley National Laboratory"/>
            <person name="Harder C.B."/>
            <person name="Miyauchi S."/>
            <person name="Viragh M."/>
            <person name="Kuo A."/>
            <person name="Thoen E."/>
            <person name="Andreopoulos B."/>
            <person name="Lu D."/>
            <person name="Skrede I."/>
            <person name="Drula E."/>
            <person name="Henrissat B."/>
            <person name="Morin E."/>
            <person name="Kohler A."/>
            <person name="Barry K."/>
            <person name="LaButti K."/>
            <person name="Morin E."/>
            <person name="Salamov A."/>
            <person name="Lipzen A."/>
            <person name="Mereny Z."/>
            <person name="Hegedus B."/>
            <person name="Baldrian P."/>
            <person name="Stursova M."/>
            <person name="Weitz H."/>
            <person name="Taylor A."/>
            <person name="Grigoriev I.V."/>
            <person name="Nagy L.G."/>
            <person name="Martin F."/>
            <person name="Kauserud H."/>
        </authorList>
    </citation>
    <scope>NUCLEOTIDE SEQUENCE</scope>
    <source>
        <strain evidence="4">CBHHK188m</strain>
    </source>
</reference>